<feature type="domain" description="YTH" evidence="6">
    <location>
        <begin position="549"/>
        <end position="686"/>
    </location>
</feature>
<evidence type="ECO:0000259" key="6">
    <source>
        <dbReference type="PROSITE" id="PS50882"/>
    </source>
</evidence>
<reference evidence="7" key="1">
    <citation type="submission" date="2023-07" db="EMBL/GenBank/DDBJ databases">
        <title>A chromosome-level genome assembly of Lolium multiflorum.</title>
        <authorList>
            <person name="Chen Y."/>
            <person name="Copetti D."/>
            <person name="Kolliker R."/>
            <person name="Studer B."/>
        </authorList>
    </citation>
    <scope>NUCLEOTIDE SEQUENCE</scope>
    <source>
        <strain evidence="7">02402/16</strain>
        <tissue evidence="7">Leaf</tissue>
    </source>
</reference>
<comment type="caution">
    <text evidence="7">The sequence shown here is derived from an EMBL/GenBank/DDBJ whole genome shotgun (WGS) entry which is preliminary data.</text>
</comment>
<feature type="region of interest" description="Disordered" evidence="5">
    <location>
        <begin position="374"/>
        <end position="402"/>
    </location>
</feature>
<organism evidence="7 8">
    <name type="scientific">Lolium multiflorum</name>
    <name type="common">Italian ryegrass</name>
    <name type="synonym">Lolium perenne subsp. multiflorum</name>
    <dbReference type="NCBI Taxonomy" id="4521"/>
    <lineage>
        <taxon>Eukaryota</taxon>
        <taxon>Viridiplantae</taxon>
        <taxon>Streptophyta</taxon>
        <taxon>Embryophyta</taxon>
        <taxon>Tracheophyta</taxon>
        <taxon>Spermatophyta</taxon>
        <taxon>Magnoliopsida</taxon>
        <taxon>Liliopsida</taxon>
        <taxon>Poales</taxon>
        <taxon>Poaceae</taxon>
        <taxon>BOP clade</taxon>
        <taxon>Pooideae</taxon>
        <taxon>Poodae</taxon>
        <taxon>Poeae</taxon>
        <taxon>Poeae Chloroplast Group 2 (Poeae type)</taxon>
        <taxon>Loliodinae</taxon>
        <taxon>Loliinae</taxon>
        <taxon>Lolium</taxon>
    </lineage>
</organism>
<feature type="region of interest" description="Disordered" evidence="5">
    <location>
        <begin position="147"/>
        <end position="168"/>
    </location>
</feature>
<feature type="compositionally biased region" description="Polar residues" evidence="5">
    <location>
        <begin position="282"/>
        <end position="294"/>
    </location>
</feature>
<evidence type="ECO:0000256" key="3">
    <source>
        <dbReference type="ARBA" id="ARBA00022884"/>
    </source>
</evidence>
<feature type="compositionally biased region" description="Polar residues" evidence="5">
    <location>
        <begin position="310"/>
        <end position="342"/>
    </location>
</feature>
<feature type="region of interest" description="Disordered" evidence="5">
    <location>
        <begin position="88"/>
        <end position="115"/>
    </location>
</feature>
<proteinExistence type="inferred from homology"/>
<comment type="subcellular location">
    <subcellularLocation>
        <location evidence="1">Cytoplasm</location>
    </subcellularLocation>
</comment>
<dbReference type="PANTHER" id="PTHR12357:SF99">
    <property type="entry name" value="YTH DOMAIN-CONTAINING PROTEIN ECT2-RELATED"/>
    <property type="match status" value="1"/>
</dbReference>
<dbReference type="PROSITE" id="PS50882">
    <property type="entry name" value="YTH"/>
    <property type="match status" value="1"/>
</dbReference>
<dbReference type="GO" id="GO:0003729">
    <property type="term" value="F:mRNA binding"/>
    <property type="evidence" value="ECO:0007669"/>
    <property type="project" value="UniProtKB-UniRule"/>
</dbReference>
<feature type="compositionally biased region" description="Pro residues" evidence="5">
    <location>
        <begin position="24"/>
        <end position="34"/>
    </location>
</feature>
<evidence type="ECO:0000256" key="5">
    <source>
        <dbReference type="SAM" id="MobiDB-lite"/>
    </source>
</evidence>
<comment type="function">
    <text evidence="4">Specifically recognizes and binds N6-methyladenosine (m6A)-containing RNAs, and regulates mRNA stability. M6A is a modification present at internal sites of mRNAs and some non-coding RNAs and plays a role in mRNA stability and processing.</text>
</comment>
<dbReference type="GO" id="GO:0061157">
    <property type="term" value="P:mRNA destabilization"/>
    <property type="evidence" value="ECO:0007669"/>
    <property type="project" value="TreeGrafter"/>
</dbReference>
<dbReference type="CDD" id="cd21134">
    <property type="entry name" value="YTH"/>
    <property type="match status" value="1"/>
</dbReference>
<dbReference type="InterPro" id="IPR007275">
    <property type="entry name" value="YTH_domain"/>
</dbReference>
<gene>
    <name evidence="7" type="ORF">QYE76_061880</name>
</gene>
<protein>
    <recommendedName>
        <fullName evidence="4">YTH domain-containing family protein</fullName>
    </recommendedName>
</protein>
<dbReference type="Gene3D" id="3.10.590.10">
    <property type="entry name" value="ph1033 like domains"/>
    <property type="match status" value="1"/>
</dbReference>
<dbReference type="GO" id="GO:1990247">
    <property type="term" value="F:N6-methyladenosine-containing RNA reader activity"/>
    <property type="evidence" value="ECO:0007669"/>
    <property type="project" value="UniProtKB-UniRule"/>
</dbReference>
<evidence type="ECO:0000256" key="1">
    <source>
        <dbReference type="ARBA" id="ARBA00004496"/>
    </source>
</evidence>
<dbReference type="FunFam" id="3.10.590.10:FF:000001">
    <property type="entry name" value="YTH domain family 1, isoform CRA_a"/>
    <property type="match status" value="1"/>
</dbReference>
<feature type="region of interest" description="Disordered" evidence="5">
    <location>
        <begin position="714"/>
        <end position="771"/>
    </location>
</feature>
<dbReference type="InterPro" id="IPR045168">
    <property type="entry name" value="YTH_prot"/>
</dbReference>
<evidence type="ECO:0000256" key="4">
    <source>
        <dbReference type="RuleBase" id="RU369095"/>
    </source>
</evidence>
<sequence length="771" mass="84001">MTLLPWVRGAKEVRKINERRDGPEPGPVNHPKPPSRLCLCLAPPLAASRESVAAIFVSLSSSPPPSVFLLPHPPLGFIHRLRTHLLHLHHPSHTPPPPRGHRRPRPQSWASVSEPSGMVYGSATAANAQGAELHADMQKLSLEGKKDGADAAKKPYGSGNAGNSQAVEPHVDRSITPLLQEAMDPNFFYQPNGYPSPAYYYPSGYDGSTNEWDSRYAGHEGMEMPQQNVYGDMYHGYGYAPYGPYPSGSPVPSTGHDGQSYATQHYQYPGQYYQQQAPTNAVHSANGANSQSELPSVAAHQARAPVASAKPNNGTASGIANANSSLPRKQTYQNVSVTNTGSYGRGPSHGGPSASNFGHSGVRSPGQWYEVPVYSSGHQRSTASSTSYGSNSSSAKNQSHRPTANLMGMHTQVPSSGMGLSSHSYPASRMYPDSRLYSQYGNTLKAGLGFGSNVYNSRNNGQWGVVDTVKYKPRGRAPFGFGSENQDGFTELNRGPRSGGFRHQKPFGPTVTIAVKGQALPSAGKQENSVLPDKSQFNQENFPTTYKDAKFFVIKSYSEDDVHKSIKYNVWASTPNGNKKLDAGYREAQEKPTECPVFLFFSVNTSGQFVGIAEMVGPVDFDKTVDYWQQDKWNGCFSIKWHIVKDIPNNILKHITLENNDNKPVTNSRDTQEVKLEQGLQMLKIFKEHVSKTSILDDFPFYENRQNLMQEKRAKQQLLQGQGGDEKEKNAVNGNSAAQNQTLSKESTAPVAGEELNASKPAAESGAVNGN</sequence>
<feature type="compositionally biased region" description="Basic and acidic residues" evidence="5">
    <location>
        <begin position="14"/>
        <end position="23"/>
    </location>
</feature>
<dbReference type="PANTHER" id="PTHR12357">
    <property type="entry name" value="YTH YT521-B HOMOLOGY DOMAIN-CONTAINING"/>
    <property type="match status" value="1"/>
</dbReference>
<comment type="similarity">
    <text evidence="4">Belongs to the YTHDF family.</text>
</comment>
<evidence type="ECO:0000313" key="7">
    <source>
        <dbReference type="EMBL" id="KAK1644075.1"/>
    </source>
</evidence>
<evidence type="ECO:0000313" key="8">
    <source>
        <dbReference type="Proteomes" id="UP001231189"/>
    </source>
</evidence>
<feature type="region of interest" description="Disordered" evidence="5">
    <location>
        <begin position="14"/>
        <end position="34"/>
    </location>
</feature>
<dbReference type="EMBL" id="JAUUTY010000004">
    <property type="protein sequence ID" value="KAK1644075.1"/>
    <property type="molecule type" value="Genomic_DNA"/>
</dbReference>
<dbReference type="Pfam" id="PF04146">
    <property type="entry name" value="YTH"/>
    <property type="match status" value="1"/>
</dbReference>
<dbReference type="AlphaFoldDB" id="A0AAD8W6R2"/>
<keyword evidence="3 4" id="KW-0694">RNA-binding</keyword>
<evidence type="ECO:0000256" key="2">
    <source>
        <dbReference type="ARBA" id="ARBA00022490"/>
    </source>
</evidence>
<accession>A0AAD8W6R2</accession>
<keyword evidence="2" id="KW-0963">Cytoplasm</keyword>
<feature type="compositionally biased region" description="Polar residues" evidence="5">
    <location>
        <begin position="732"/>
        <end position="747"/>
    </location>
</feature>
<dbReference type="Proteomes" id="UP001231189">
    <property type="component" value="Unassembled WGS sequence"/>
</dbReference>
<feature type="region of interest" description="Disordered" evidence="5">
    <location>
        <begin position="282"/>
        <end position="362"/>
    </location>
</feature>
<name>A0AAD8W6R2_LOLMU</name>
<dbReference type="GO" id="GO:0005737">
    <property type="term" value="C:cytoplasm"/>
    <property type="evidence" value="ECO:0007669"/>
    <property type="project" value="UniProtKB-SubCell"/>
</dbReference>
<feature type="compositionally biased region" description="Low complexity" evidence="5">
    <location>
        <begin position="381"/>
        <end position="397"/>
    </location>
</feature>
<keyword evidence="8" id="KW-1185">Reference proteome</keyword>